<feature type="non-terminal residue" evidence="1">
    <location>
        <position position="1160"/>
    </location>
</feature>
<accession>A0A7J6R649</accession>
<feature type="non-terminal residue" evidence="1">
    <location>
        <position position="1"/>
    </location>
</feature>
<evidence type="ECO:0000313" key="1">
    <source>
        <dbReference type="EMBL" id="KAF4715751.1"/>
    </source>
</evidence>
<name>A0A7J6R649_PEROL</name>
<evidence type="ECO:0000313" key="2">
    <source>
        <dbReference type="Proteomes" id="UP000553632"/>
    </source>
</evidence>
<dbReference type="EMBL" id="JABANO010028098">
    <property type="protein sequence ID" value="KAF4715751.1"/>
    <property type="molecule type" value="Genomic_DNA"/>
</dbReference>
<proteinExistence type="predicted"/>
<comment type="caution">
    <text evidence="1">The sequence shown here is derived from an EMBL/GenBank/DDBJ whole genome shotgun (WGS) entry which is preliminary data.</text>
</comment>
<sequence length="1160" mass="125575">IHSSRPGQLQSIDNITAAAQQMRASGFLPGLADADRILGNENTPGSLEFIIPRAVADIKGLRINLSEARGPSAVAIRSVAEDVFQEMSTMFNTGRSQIANIGADYEGNFTVMAKRLGGEALQQYKEFDGRTKDITESAESPLVKLWRTVSWIRGLAASLVSDVADKTNRTLDRTRALKAAVEDMSRRHGPRLEQEIRAQLDKEIKEVRAVPAVDVGSPEAAIEANTQRMMADLDRKTSIKRQEMDAKAKGTSRKVASALLASEMAMRGRSREAQESAKKALSGFEHDLLKQREMVRNDLLQGVKSARNSEKELEWLARDEASQAASYKARMNATLGTFNRVAGAISADAVGGFSKESKLLSSKGGAEEERLSAMVRLIEDGLLKSEKEKDIKIESVENVTKGTFEGNKRFAGAISSSNDGVMALTRAQASNAATAELNDIHTEERIVGEDAARVKEELRRSEALVNSSEAAMMAKVAEFDGAVLPELMGQLAEIAQNMSSLLSVLEGQSRKGDEEAQRALSADGNKLGAVMDGLKAAHERLHGMRSGEEQMRAEFGNSTEAAGGAIGALRDGVDAALGSLRMGMKSGAEGAGSSLSDDISRIRSDGDHIVGEEVAQSTASLRGLSNHTLDLLGTLAGGLAAATEDLKAGQHLLAQESANLTERWAAVKGRIDRSLAKSALADLGALHPHAVFSGAEREMENLLLASTAEVDGWLRSDDEANRREVDRLAAETSRMESTEEAARGAVASVEKLLNTQESSRDIDRLKLFAAGAFNQGAWTDLATILSSRETEEDRSIEMFKQSIEEEVQQVRGPNVEELKDFADGLLVSLKAVLHIMETSMDSQTQQMRSSEGERARELRAKLVAAEKEEIHGLQTIDAREHTGSARLSETLVRMGETLGMLRNSSELLTGGADAEAAGLAEELNGQATTAAKEASKIELDLEKMKNEAEKNFSSDQQRVHDAIANSSVEENASALAKHLADAQKYALELLAERSKELMGQRRQLSQYQSSVAHEEKVTRDLEGQVAESLEHFESRVRAASSNSSNSGAADHLLTFAKDEMEEVANMAMHASQQDEISKELAHTQRQITEAGRNMTATYKSDLSAANSTVLDGAHKVLERIKAEQDEIKAALGKDEARMEKQGRTTAEELHSQIALAHKEM</sequence>
<keyword evidence="2" id="KW-1185">Reference proteome</keyword>
<dbReference type="OMA" id="ANMAMHA"/>
<reference evidence="1 2" key="1">
    <citation type="submission" date="2020-04" db="EMBL/GenBank/DDBJ databases">
        <title>Perkinsus olseni comparative genomics.</title>
        <authorList>
            <person name="Bogema D.R."/>
        </authorList>
    </citation>
    <scope>NUCLEOTIDE SEQUENCE [LARGE SCALE GENOMIC DNA]</scope>
    <source>
        <strain evidence="1 2">ATCC PRA-207</strain>
    </source>
</reference>
<dbReference type="Proteomes" id="UP000553632">
    <property type="component" value="Unassembled WGS sequence"/>
</dbReference>
<gene>
    <name evidence="1" type="ORF">FOZ63_019501</name>
</gene>
<organism evidence="1 2">
    <name type="scientific">Perkinsus olseni</name>
    <name type="common">Perkinsus atlanticus</name>
    <dbReference type="NCBI Taxonomy" id="32597"/>
    <lineage>
        <taxon>Eukaryota</taxon>
        <taxon>Sar</taxon>
        <taxon>Alveolata</taxon>
        <taxon>Perkinsozoa</taxon>
        <taxon>Perkinsea</taxon>
        <taxon>Perkinsida</taxon>
        <taxon>Perkinsidae</taxon>
        <taxon>Perkinsus</taxon>
    </lineage>
</organism>
<dbReference type="AlphaFoldDB" id="A0A7J6R649"/>
<protein>
    <submittedName>
        <fullName evidence="1">Uncharacterized protein</fullName>
    </submittedName>
</protein>